<evidence type="ECO:0000256" key="4">
    <source>
        <dbReference type="ARBA" id="ARBA00022597"/>
    </source>
</evidence>
<feature type="transmembrane region" description="Helical" evidence="10">
    <location>
        <begin position="152"/>
        <end position="170"/>
    </location>
</feature>
<feature type="transmembrane region" description="Helical" evidence="10">
    <location>
        <begin position="415"/>
        <end position="439"/>
    </location>
</feature>
<evidence type="ECO:0000256" key="2">
    <source>
        <dbReference type="ARBA" id="ARBA00010992"/>
    </source>
</evidence>
<evidence type="ECO:0000256" key="6">
    <source>
        <dbReference type="ARBA" id="ARBA00022989"/>
    </source>
</evidence>
<dbReference type="InterPro" id="IPR005828">
    <property type="entry name" value="MFS_sugar_transport-like"/>
</dbReference>
<dbReference type="PANTHER" id="PTHR48021:SF48">
    <property type="entry name" value="MAJOR FACILITATOR SUPERFAMILY (MFS) PROFILE DOMAIN-CONTAINING PROTEIN"/>
    <property type="match status" value="1"/>
</dbReference>
<dbReference type="CDD" id="cd17358">
    <property type="entry name" value="MFS_GLUT6_8_Class3_like"/>
    <property type="match status" value="1"/>
</dbReference>
<evidence type="ECO:0000256" key="3">
    <source>
        <dbReference type="ARBA" id="ARBA00022448"/>
    </source>
</evidence>
<dbReference type="PROSITE" id="PS50850">
    <property type="entry name" value="MFS"/>
    <property type="match status" value="1"/>
</dbReference>
<evidence type="ECO:0000256" key="8">
    <source>
        <dbReference type="RuleBase" id="RU003346"/>
    </source>
</evidence>
<feature type="compositionally biased region" description="Pro residues" evidence="9">
    <location>
        <begin position="1"/>
        <end position="10"/>
    </location>
</feature>
<reference evidence="12 13" key="1">
    <citation type="journal article" date="2017" name="Front. Genet.">
        <title>Draft sequencing of the heterozygous diploid genome of Satsuma (Citrus unshiu Marc.) using a hybrid assembly approach.</title>
        <authorList>
            <person name="Shimizu T."/>
            <person name="Tanizawa Y."/>
            <person name="Mochizuki T."/>
            <person name="Nagasaki H."/>
            <person name="Yoshioka T."/>
            <person name="Toyoda A."/>
            <person name="Fujiyama A."/>
            <person name="Kaminuma E."/>
            <person name="Nakamura Y."/>
        </authorList>
    </citation>
    <scope>NUCLEOTIDE SEQUENCE [LARGE SCALE GENOMIC DNA]</scope>
    <source>
        <strain evidence="13">cv. Miyagawa wase</strain>
    </source>
</reference>
<feature type="transmembrane region" description="Helical" evidence="10">
    <location>
        <begin position="82"/>
        <end position="103"/>
    </location>
</feature>
<feature type="region of interest" description="Disordered" evidence="9">
    <location>
        <begin position="1"/>
        <end position="30"/>
    </location>
</feature>
<dbReference type="InterPro" id="IPR050549">
    <property type="entry name" value="MFS_Trehalose_Transporter"/>
</dbReference>
<keyword evidence="7 10" id="KW-0472">Membrane</keyword>
<evidence type="ECO:0000256" key="1">
    <source>
        <dbReference type="ARBA" id="ARBA00004141"/>
    </source>
</evidence>
<feature type="transmembrane region" description="Helical" evidence="10">
    <location>
        <begin position="176"/>
        <end position="198"/>
    </location>
</feature>
<dbReference type="EMBL" id="BDQV01000377">
    <property type="protein sequence ID" value="GAY63891.1"/>
    <property type="molecule type" value="Genomic_DNA"/>
</dbReference>
<gene>
    <name evidence="12" type="ORF">CUMW_229290</name>
</gene>
<feature type="transmembrane region" description="Helical" evidence="10">
    <location>
        <begin position="353"/>
        <end position="373"/>
    </location>
</feature>
<feature type="transmembrane region" description="Helical" evidence="10">
    <location>
        <begin position="451"/>
        <end position="475"/>
    </location>
</feature>
<feature type="transmembrane region" description="Helical" evidence="10">
    <location>
        <begin position="234"/>
        <end position="255"/>
    </location>
</feature>
<evidence type="ECO:0000313" key="12">
    <source>
        <dbReference type="EMBL" id="GAY63891.1"/>
    </source>
</evidence>
<organism evidence="12 13">
    <name type="scientific">Citrus unshiu</name>
    <name type="common">Satsuma mandarin</name>
    <name type="synonym">Citrus nobilis var. unshiu</name>
    <dbReference type="NCBI Taxonomy" id="55188"/>
    <lineage>
        <taxon>Eukaryota</taxon>
        <taxon>Viridiplantae</taxon>
        <taxon>Streptophyta</taxon>
        <taxon>Embryophyta</taxon>
        <taxon>Tracheophyta</taxon>
        <taxon>Spermatophyta</taxon>
        <taxon>Magnoliopsida</taxon>
        <taxon>eudicotyledons</taxon>
        <taxon>Gunneridae</taxon>
        <taxon>Pentapetalae</taxon>
        <taxon>rosids</taxon>
        <taxon>malvids</taxon>
        <taxon>Sapindales</taxon>
        <taxon>Rutaceae</taxon>
        <taxon>Aurantioideae</taxon>
        <taxon>Citrus</taxon>
    </lineage>
</organism>
<feature type="domain" description="Major facilitator superfamily (MFS) profile" evidence="11">
    <location>
        <begin position="86"/>
        <end position="505"/>
    </location>
</feature>
<evidence type="ECO:0000256" key="10">
    <source>
        <dbReference type="SAM" id="Phobius"/>
    </source>
</evidence>
<dbReference type="GO" id="GO:0051119">
    <property type="term" value="F:sugar transmembrane transporter activity"/>
    <property type="evidence" value="ECO:0007669"/>
    <property type="project" value="InterPro"/>
</dbReference>
<dbReference type="InterPro" id="IPR020846">
    <property type="entry name" value="MFS_dom"/>
</dbReference>
<keyword evidence="13" id="KW-1185">Reference proteome</keyword>
<keyword evidence="5 10" id="KW-0812">Transmembrane</keyword>
<evidence type="ECO:0000313" key="13">
    <source>
        <dbReference type="Proteomes" id="UP000236630"/>
    </source>
</evidence>
<dbReference type="STRING" id="55188.A0A2H5QGZ5"/>
<dbReference type="Pfam" id="PF00083">
    <property type="entry name" value="Sugar_tr"/>
    <property type="match status" value="1"/>
</dbReference>
<keyword evidence="3 8" id="KW-0813">Transport</keyword>
<dbReference type="AlphaFoldDB" id="A0A2H5QGZ5"/>
<evidence type="ECO:0000256" key="5">
    <source>
        <dbReference type="ARBA" id="ARBA00022692"/>
    </source>
</evidence>
<name>A0A2H5QGZ5_CITUN</name>
<dbReference type="InterPro" id="IPR036259">
    <property type="entry name" value="MFS_trans_sf"/>
</dbReference>
<comment type="subcellular location">
    <subcellularLocation>
        <location evidence="1">Membrane</location>
        <topology evidence="1">Multi-pass membrane protein</topology>
    </subcellularLocation>
</comment>
<feature type="transmembrane region" description="Helical" evidence="10">
    <location>
        <begin position="210"/>
        <end position="228"/>
    </location>
</feature>
<keyword evidence="4" id="KW-0762">Sugar transport</keyword>
<dbReference type="InterPro" id="IPR003663">
    <property type="entry name" value="Sugar/inositol_transpt"/>
</dbReference>
<comment type="similarity">
    <text evidence="2 8">Belongs to the major facilitator superfamily. Sugar transporter (TC 2.A.1.1) family.</text>
</comment>
<feature type="transmembrane region" description="Helical" evidence="10">
    <location>
        <begin position="123"/>
        <end position="140"/>
    </location>
</feature>
<evidence type="ECO:0000256" key="9">
    <source>
        <dbReference type="SAM" id="MobiDB-lite"/>
    </source>
</evidence>
<comment type="caution">
    <text evidence="12">The sequence shown here is derived from an EMBL/GenBank/DDBJ whole genome shotgun (WGS) entry which is preliminary data.</text>
</comment>
<evidence type="ECO:0000259" key="11">
    <source>
        <dbReference type="PROSITE" id="PS50850"/>
    </source>
</evidence>
<keyword evidence="6 10" id="KW-1133">Transmembrane helix</keyword>
<evidence type="ECO:0000256" key="7">
    <source>
        <dbReference type="ARBA" id="ARBA00023136"/>
    </source>
</evidence>
<feature type="transmembrane region" description="Helical" evidence="10">
    <location>
        <begin position="481"/>
        <end position="501"/>
    </location>
</feature>
<dbReference type="Gene3D" id="1.20.1250.20">
    <property type="entry name" value="MFS general substrate transporter like domains"/>
    <property type="match status" value="1"/>
</dbReference>
<dbReference type="NCBIfam" id="TIGR00879">
    <property type="entry name" value="SP"/>
    <property type="match status" value="1"/>
</dbReference>
<accession>A0A2H5QGZ5</accession>
<proteinExistence type="inferred from homology"/>
<feature type="transmembrane region" description="Helical" evidence="10">
    <location>
        <begin position="315"/>
        <end position="341"/>
    </location>
</feature>
<dbReference type="InterPro" id="IPR044775">
    <property type="entry name" value="MFS_ERD6/Tret1-like"/>
</dbReference>
<dbReference type="SUPFAM" id="SSF103473">
    <property type="entry name" value="MFS general substrate transporter"/>
    <property type="match status" value="1"/>
</dbReference>
<sequence>MPKSPPPQPNPAIVANEVGEGSGFPESDKSSATPVVVLSTLVAICESLNEGLPFIVRRPAITNNEVSNVSGLKESDSSATPAVIFSTLVAVCGSFAYGCAIGYSSPAESGMRADLRLSVTQYSVFGSVLTVGGIIGSLVNGKIADLVGRRRAMWLSELFCIVGWLAVAFSKHAWSLYLGRFSLGIGLVLMAYVIPVYIAEITPKNIRGAFTAAFQFLLTSGLSVMYLVGTVVSWRALALIAAVPCLLQIIGLFFIPESPRWLAKVGREKELETTLQRLRGKNADISMESAHIREYTQTFEMDSKVGIFYLFQRKYAYPLVVGVGLSAMQPLLGATAIQYYASYIFSEADFSTKIGSISLAIIQLPVIGASVLLTDRFGRRPLLLASTIVMCLSLAIIATAFGLQGTHRWNEVTSVLVYVGIMGFSVGYSIGLSGLPSVVMAEIFPINMKGLAGSLVIFIHHCINWTITFTFHFMMEWSKTGTFSIFWVICAAGVAFVTFLVPETKGRTLEEIQASITKLSRR</sequence>
<feature type="transmembrane region" description="Helical" evidence="10">
    <location>
        <begin position="382"/>
        <end position="403"/>
    </location>
</feature>
<dbReference type="GO" id="GO:0016020">
    <property type="term" value="C:membrane"/>
    <property type="evidence" value="ECO:0007669"/>
    <property type="project" value="UniProtKB-SubCell"/>
</dbReference>
<dbReference type="FunFam" id="1.20.1250.20:FF:000043">
    <property type="entry name" value="sugar transporter ERD6-like 6"/>
    <property type="match status" value="1"/>
</dbReference>
<protein>
    <recommendedName>
        <fullName evidence="11">Major facilitator superfamily (MFS) profile domain-containing protein</fullName>
    </recommendedName>
</protein>
<dbReference type="PANTHER" id="PTHR48021">
    <property type="match status" value="1"/>
</dbReference>
<dbReference type="Proteomes" id="UP000236630">
    <property type="component" value="Unassembled WGS sequence"/>
</dbReference>